<comment type="caution">
    <text evidence="4">The sequence shown here is derived from an EMBL/GenBank/DDBJ whole genome shotgun (WGS) entry which is preliminary data.</text>
</comment>
<keyword evidence="2" id="KW-0677">Repeat</keyword>
<organism evidence="4 5">
    <name type="scientific">Gemmata palustris</name>
    <dbReference type="NCBI Taxonomy" id="2822762"/>
    <lineage>
        <taxon>Bacteria</taxon>
        <taxon>Pseudomonadati</taxon>
        <taxon>Planctomycetota</taxon>
        <taxon>Planctomycetia</taxon>
        <taxon>Gemmatales</taxon>
        <taxon>Gemmataceae</taxon>
        <taxon>Gemmata</taxon>
    </lineage>
</organism>
<dbReference type="Proteomes" id="UP000676565">
    <property type="component" value="Unassembled WGS sequence"/>
</dbReference>
<reference evidence="4 5" key="1">
    <citation type="submission" date="2021-04" db="EMBL/GenBank/DDBJ databases">
        <authorList>
            <person name="Ivanova A."/>
        </authorList>
    </citation>
    <scope>NUCLEOTIDE SEQUENCE [LARGE SCALE GENOMIC DNA]</scope>
    <source>
        <strain evidence="4 5">G18</strain>
    </source>
</reference>
<dbReference type="InterPro" id="IPR015943">
    <property type="entry name" value="WD40/YVTN_repeat-like_dom_sf"/>
</dbReference>
<keyword evidence="1 3" id="KW-0853">WD repeat</keyword>
<proteinExistence type="predicted"/>
<evidence type="ECO:0000256" key="2">
    <source>
        <dbReference type="ARBA" id="ARBA00022737"/>
    </source>
</evidence>
<dbReference type="InterPro" id="IPR001680">
    <property type="entry name" value="WD40_rpt"/>
</dbReference>
<feature type="repeat" description="WD" evidence="3">
    <location>
        <begin position="193"/>
        <end position="225"/>
    </location>
</feature>
<dbReference type="RefSeq" id="WP_210654981.1">
    <property type="nucleotide sequence ID" value="NZ_JAGKQQ010000001.1"/>
</dbReference>
<evidence type="ECO:0000313" key="5">
    <source>
        <dbReference type="Proteomes" id="UP000676565"/>
    </source>
</evidence>
<dbReference type="SMART" id="SM00320">
    <property type="entry name" value="WD40"/>
    <property type="match status" value="7"/>
</dbReference>
<keyword evidence="5" id="KW-1185">Reference proteome</keyword>
<gene>
    <name evidence="4" type="ORF">J8F10_15395</name>
</gene>
<dbReference type="PANTHER" id="PTHR19848">
    <property type="entry name" value="WD40 REPEAT PROTEIN"/>
    <property type="match status" value="1"/>
</dbReference>
<evidence type="ECO:0000313" key="4">
    <source>
        <dbReference type="EMBL" id="MBP3956658.1"/>
    </source>
</evidence>
<accession>A0ABS5BSF2</accession>
<name>A0ABS5BSF2_9BACT</name>
<dbReference type="PANTHER" id="PTHR19848:SF8">
    <property type="entry name" value="F-BOX AND WD REPEAT DOMAIN CONTAINING 7"/>
    <property type="match status" value="1"/>
</dbReference>
<dbReference type="InterPro" id="IPR036322">
    <property type="entry name" value="WD40_repeat_dom_sf"/>
</dbReference>
<evidence type="ECO:0000256" key="3">
    <source>
        <dbReference type="PROSITE-ProRule" id="PRU00221"/>
    </source>
</evidence>
<dbReference type="PROSITE" id="PS50294">
    <property type="entry name" value="WD_REPEATS_REGION"/>
    <property type="match status" value="1"/>
</dbReference>
<dbReference type="SUPFAM" id="SSF50978">
    <property type="entry name" value="WD40 repeat-like"/>
    <property type="match status" value="1"/>
</dbReference>
<evidence type="ECO:0000256" key="1">
    <source>
        <dbReference type="ARBA" id="ARBA00022574"/>
    </source>
</evidence>
<dbReference type="EMBL" id="JAGKQQ010000001">
    <property type="protein sequence ID" value="MBP3956658.1"/>
    <property type="molecule type" value="Genomic_DNA"/>
</dbReference>
<dbReference type="Pfam" id="PF00400">
    <property type="entry name" value="WD40"/>
    <property type="match status" value="5"/>
</dbReference>
<feature type="repeat" description="WD" evidence="3">
    <location>
        <begin position="61"/>
        <end position="102"/>
    </location>
</feature>
<dbReference type="PROSITE" id="PS50082">
    <property type="entry name" value="WD_REPEATS_2"/>
    <property type="match status" value="2"/>
</dbReference>
<protein>
    <submittedName>
        <fullName evidence="4">WD40 repeat domain-containing protein</fullName>
    </submittedName>
</protein>
<sequence>MARISIFGKAENRLRPVWQAAVPDHVIALAWAPDAARLAVATVSGPVTIFDANTGKPLHELKGHGFGTAALAWQPTGNLLASVGQDSKVRVWDGTTGEPAQTLDAGASWAEKVAWHPSGQLLAAAAGKKTRVWTAGGELVRELPAQAGTVMDLKWRPGTNHLTLLAYGSATTYDPGASAEPVRVLAWKGSPLAMAWSPDGKILAHGNQDSTVHFWYYDASRDLQMWGYKTKVRELAWDYTSRYLATGGGPVVCIWDCQAGTNGPEGSKPTMLVGHDEDANLTALAYQNRGFLLASAALDGKVLLWQPTNRKGTQVGEFQFPGGESSALAWSADDKSLAAGCGTGAVAVFRAG</sequence>
<dbReference type="Gene3D" id="2.130.10.10">
    <property type="entry name" value="YVTN repeat-like/Quinoprotein amine dehydrogenase"/>
    <property type="match status" value="2"/>
</dbReference>